<comment type="caution">
    <text evidence="1">The sequence shown here is derived from an EMBL/GenBank/DDBJ whole genome shotgun (WGS) entry which is preliminary data.</text>
</comment>
<dbReference type="Proteomes" id="UP001207742">
    <property type="component" value="Unassembled WGS sequence"/>
</dbReference>
<protein>
    <submittedName>
        <fullName evidence="1">DUF4270 domain-containing protein</fullName>
    </submittedName>
</protein>
<evidence type="ECO:0000313" key="2">
    <source>
        <dbReference type="Proteomes" id="UP001207742"/>
    </source>
</evidence>
<keyword evidence="2" id="KW-1185">Reference proteome</keyword>
<proteinExistence type="predicted"/>
<dbReference type="RefSeq" id="WP_264727434.1">
    <property type="nucleotide sequence ID" value="NZ_JAPDNR010000001.1"/>
</dbReference>
<accession>A0ABT3IFR2</accession>
<dbReference type="InterPro" id="IPR025366">
    <property type="entry name" value="DUF4270"/>
</dbReference>
<gene>
    <name evidence="1" type="ORF">OL497_02535</name>
</gene>
<dbReference type="Pfam" id="PF14092">
    <property type="entry name" value="DUF4270"/>
    <property type="match status" value="1"/>
</dbReference>
<evidence type="ECO:0000313" key="1">
    <source>
        <dbReference type="EMBL" id="MCW3482751.1"/>
    </source>
</evidence>
<sequence length="443" mass="50222">MNHTMCYLFSRHSCNRSGQFLWVLLWWVVFTACEKTGFNNENIVGSEKTDYILTDTLTLQVKTIQYDSIPTSGSGVLLAGKRIDPLFGKITASSFFQVAKPGTIDIPKTGSKYDSIRLLMRPTGYISGDSLPVQQYQVYRVISEIKFPKDSIYLYNKSKFPTESTPIGTFNGIVYPRSDRQISIPLTDVLGEQLFNMMRDKSPDITDAGKFLDFFKGLQVRGGANNKAVMAFMAGDTTLKIRLYYHTNEIITTVKYVDFQMQAANLQFNQVLAERSGTPLEAFSETVKELPSTSMKNIAYMQPITGVATRIDIPYLKNLPFLGKFFKIMKATLIVSPQSDTYTDFRLPPRLVLCQVDNKNRVTDSLSYGLLTLDDLYNLNTTYTYDITKYCVNQLTVLDFHSRGLLLTPGVSDSKGTLDRLAIGDHYNKRNKLTVQLYYLLYK</sequence>
<reference evidence="1 2" key="1">
    <citation type="submission" date="2022-10" db="EMBL/GenBank/DDBJ databases">
        <title>Chitinophaga nivalis PC15 sp. nov., isolated from Pyeongchang county, South Korea.</title>
        <authorList>
            <person name="Trinh H.N."/>
        </authorList>
    </citation>
    <scope>NUCLEOTIDE SEQUENCE [LARGE SCALE GENOMIC DNA]</scope>
    <source>
        <strain evidence="1 2">PC14</strain>
    </source>
</reference>
<organism evidence="1 2">
    <name type="scientific">Chitinophaga nivalis</name>
    <dbReference type="NCBI Taxonomy" id="2991709"/>
    <lineage>
        <taxon>Bacteria</taxon>
        <taxon>Pseudomonadati</taxon>
        <taxon>Bacteroidota</taxon>
        <taxon>Chitinophagia</taxon>
        <taxon>Chitinophagales</taxon>
        <taxon>Chitinophagaceae</taxon>
        <taxon>Chitinophaga</taxon>
    </lineage>
</organism>
<name>A0ABT3IFR2_9BACT</name>
<dbReference type="EMBL" id="JAPDNS010000001">
    <property type="protein sequence ID" value="MCW3482751.1"/>
    <property type="molecule type" value="Genomic_DNA"/>
</dbReference>